<name>U5W4S7_9ACTN</name>
<proteinExistence type="predicted"/>
<dbReference type="KEGG" id="afs:AFR_29710"/>
<dbReference type="STRING" id="1246995.AFR_29710"/>
<dbReference type="Pfam" id="PF10049">
    <property type="entry name" value="DUF2283"/>
    <property type="match status" value="1"/>
</dbReference>
<organism evidence="1 2">
    <name type="scientific">Actinoplanes friuliensis DSM 7358</name>
    <dbReference type="NCBI Taxonomy" id="1246995"/>
    <lineage>
        <taxon>Bacteria</taxon>
        <taxon>Bacillati</taxon>
        <taxon>Actinomycetota</taxon>
        <taxon>Actinomycetes</taxon>
        <taxon>Micromonosporales</taxon>
        <taxon>Micromonosporaceae</taxon>
        <taxon>Actinoplanes</taxon>
    </lineage>
</organism>
<dbReference type="OrthoDB" id="2911799at2"/>
<dbReference type="HOGENOM" id="CLU_166740_3_0_11"/>
<evidence type="ECO:0008006" key="3">
    <source>
        <dbReference type="Google" id="ProtNLM"/>
    </source>
</evidence>
<dbReference type="Proteomes" id="UP000017746">
    <property type="component" value="Chromosome"/>
</dbReference>
<keyword evidence="2" id="KW-1185">Reference proteome</keyword>
<sequence length="71" mass="7590">MRLTYDDEANAAYLEIEDIAEGTAVENVVVERPGRGDIILDFDAAGRLLGVEVIGATALVRTTALDAAERL</sequence>
<dbReference type="PATRIC" id="fig|1246995.3.peg.6020"/>
<dbReference type="AlphaFoldDB" id="U5W4S7"/>
<dbReference type="eggNOG" id="ENOG502ZWK1">
    <property type="taxonomic scope" value="Bacteria"/>
</dbReference>
<dbReference type="EMBL" id="CP006272">
    <property type="protein sequence ID" value="AGZ44203.1"/>
    <property type="molecule type" value="Genomic_DNA"/>
</dbReference>
<gene>
    <name evidence="1" type="ORF">AFR_29710</name>
</gene>
<evidence type="ECO:0000313" key="2">
    <source>
        <dbReference type="Proteomes" id="UP000017746"/>
    </source>
</evidence>
<evidence type="ECO:0000313" key="1">
    <source>
        <dbReference type="EMBL" id="AGZ44203.1"/>
    </source>
</evidence>
<accession>U5W4S7</accession>
<reference evidence="1 2" key="1">
    <citation type="journal article" date="2014" name="J. Biotechnol.">
        <title>Complete genome sequence of the actinobacterium Actinoplanes friuliensis HAG 010964, producer of the lipopeptide antibiotic friulimycin.</title>
        <authorList>
            <person name="Ruckert C."/>
            <person name="Szczepanowski R."/>
            <person name="Albersmeier A."/>
            <person name="Goesmann A."/>
            <person name="Fischer N."/>
            <person name="Steinkamper A."/>
            <person name="Puhler A."/>
            <person name="Biener R."/>
            <person name="Schwartz D."/>
            <person name="Kalinowski J."/>
        </authorList>
    </citation>
    <scope>NUCLEOTIDE SEQUENCE [LARGE SCALE GENOMIC DNA]</scope>
    <source>
        <strain evidence="1 2">DSM 7358</strain>
    </source>
</reference>
<dbReference type="InterPro" id="IPR019270">
    <property type="entry name" value="DUF2283"/>
</dbReference>
<protein>
    <recommendedName>
        <fullName evidence="3">DUF2283 domain-containing protein</fullName>
    </recommendedName>
</protein>
<dbReference type="RefSeq" id="WP_023560540.1">
    <property type="nucleotide sequence ID" value="NC_022657.1"/>
</dbReference>